<proteinExistence type="predicted"/>
<dbReference type="AlphaFoldDB" id="A0A834M4E7"/>
<protein>
    <submittedName>
        <fullName evidence="2">Uncharacterized protein</fullName>
    </submittedName>
</protein>
<sequence length="97" mass="10896">MVPKRRHSDLLRPEENDGGGEEEGVRWSKTRRRGQDRHQIREGAEALRRIRMRKGNGLIAKRRVEKREIAFEARRGTCPPPVGAAGVGMNGGDVLLS</sequence>
<comment type="caution">
    <text evidence="2">The sequence shown here is derived from an EMBL/GenBank/DDBJ whole genome shotgun (WGS) entry which is preliminary data.</text>
</comment>
<organism evidence="2 3">
    <name type="scientific">Rhynchophorus ferrugineus</name>
    <name type="common">Red palm weevil</name>
    <name type="synonym">Curculio ferrugineus</name>
    <dbReference type="NCBI Taxonomy" id="354439"/>
    <lineage>
        <taxon>Eukaryota</taxon>
        <taxon>Metazoa</taxon>
        <taxon>Ecdysozoa</taxon>
        <taxon>Arthropoda</taxon>
        <taxon>Hexapoda</taxon>
        <taxon>Insecta</taxon>
        <taxon>Pterygota</taxon>
        <taxon>Neoptera</taxon>
        <taxon>Endopterygota</taxon>
        <taxon>Coleoptera</taxon>
        <taxon>Polyphaga</taxon>
        <taxon>Cucujiformia</taxon>
        <taxon>Curculionidae</taxon>
        <taxon>Dryophthorinae</taxon>
        <taxon>Rhynchophorus</taxon>
    </lineage>
</organism>
<feature type="region of interest" description="Disordered" evidence="1">
    <location>
        <begin position="1"/>
        <end position="40"/>
    </location>
</feature>
<name>A0A834M4E7_RHYFE</name>
<evidence type="ECO:0000313" key="3">
    <source>
        <dbReference type="Proteomes" id="UP000625711"/>
    </source>
</evidence>
<accession>A0A834M4E7</accession>
<dbReference type="Proteomes" id="UP000625711">
    <property type="component" value="Unassembled WGS sequence"/>
</dbReference>
<keyword evidence="3" id="KW-1185">Reference proteome</keyword>
<dbReference type="EMBL" id="JAACXV010014149">
    <property type="protein sequence ID" value="KAF7269998.1"/>
    <property type="molecule type" value="Genomic_DNA"/>
</dbReference>
<gene>
    <name evidence="2" type="ORF">GWI33_017002</name>
</gene>
<evidence type="ECO:0000256" key="1">
    <source>
        <dbReference type="SAM" id="MobiDB-lite"/>
    </source>
</evidence>
<evidence type="ECO:0000313" key="2">
    <source>
        <dbReference type="EMBL" id="KAF7269998.1"/>
    </source>
</evidence>
<feature type="region of interest" description="Disordered" evidence="1">
    <location>
        <begin position="76"/>
        <end position="97"/>
    </location>
</feature>
<reference evidence="2" key="1">
    <citation type="submission" date="2020-08" db="EMBL/GenBank/DDBJ databases">
        <title>Genome sequencing and assembly of the red palm weevil Rhynchophorus ferrugineus.</title>
        <authorList>
            <person name="Dias G.B."/>
            <person name="Bergman C.M."/>
            <person name="Manee M."/>
        </authorList>
    </citation>
    <scope>NUCLEOTIDE SEQUENCE</scope>
    <source>
        <strain evidence="2">AA-2017</strain>
        <tissue evidence="2">Whole larva</tissue>
    </source>
</reference>